<dbReference type="Proteomes" id="UP000774000">
    <property type="component" value="Unassembled WGS sequence"/>
</dbReference>
<evidence type="ECO:0000256" key="1">
    <source>
        <dbReference type="SAM" id="Coils"/>
    </source>
</evidence>
<reference evidence="2" key="1">
    <citation type="submission" date="2021-01" db="EMBL/GenBank/DDBJ databases">
        <title>Genomic Encyclopedia of Type Strains, Phase IV (KMG-IV): sequencing the most valuable type-strain genomes for metagenomic binning, comparative biology and taxonomic classification.</title>
        <authorList>
            <person name="Goeker M."/>
        </authorList>
    </citation>
    <scope>NUCLEOTIDE SEQUENCE</scope>
    <source>
        <strain evidence="2">DSM 23230</strain>
    </source>
</reference>
<protein>
    <recommendedName>
        <fullName evidence="4">Cell-wall binding lipoprotein</fullName>
    </recommendedName>
</protein>
<gene>
    <name evidence="2" type="ORF">JOC47_002665</name>
</gene>
<accession>A0A939BRY1</accession>
<evidence type="ECO:0000313" key="3">
    <source>
        <dbReference type="Proteomes" id="UP000774000"/>
    </source>
</evidence>
<dbReference type="RefSeq" id="WP_204702562.1">
    <property type="nucleotide sequence ID" value="NZ_JAFBDQ010000017.1"/>
</dbReference>
<dbReference type="EMBL" id="JAFBDQ010000017">
    <property type="protein sequence ID" value="MBM7557799.1"/>
    <property type="molecule type" value="Genomic_DNA"/>
</dbReference>
<sequence length="213" mass="24948">MRRKLAFMLVIIGIAILFIGCTKPAVLQTDYERTKTIGQELTKQTNQFEKKKKKLGEQITYAIAQVNEDKSKSAREKLFKEWEKAVKEYKELKKDYEKIGEKKEKYFKQLSKLTDQIKDKELREKNKLRNNKLNEKFTMQYTKTGQVLREIKTVIQRGSDLTTSVKISHVIGVINTNINKLVDIRKEAKKLLQKLRKLRVKGDKILKTNASKL</sequence>
<name>A0A939BRY1_9FIRM</name>
<keyword evidence="1" id="KW-0175">Coiled coil</keyword>
<evidence type="ECO:0000313" key="2">
    <source>
        <dbReference type="EMBL" id="MBM7557799.1"/>
    </source>
</evidence>
<evidence type="ECO:0008006" key="4">
    <source>
        <dbReference type="Google" id="ProtNLM"/>
    </source>
</evidence>
<feature type="coiled-coil region" evidence="1">
    <location>
        <begin position="75"/>
        <end position="123"/>
    </location>
</feature>
<proteinExistence type="predicted"/>
<organism evidence="2 3">
    <name type="scientific">Halanaerobacter jeridensis</name>
    <dbReference type="NCBI Taxonomy" id="706427"/>
    <lineage>
        <taxon>Bacteria</taxon>
        <taxon>Bacillati</taxon>
        <taxon>Bacillota</taxon>
        <taxon>Clostridia</taxon>
        <taxon>Halanaerobiales</taxon>
        <taxon>Halobacteroidaceae</taxon>
        <taxon>Halanaerobacter</taxon>
    </lineage>
</organism>
<dbReference type="AlphaFoldDB" id="A0A939BRY1"/>
<keyword evidence="3" id="KW-1185">Reference proteome</keyword>
<comment type="caution">
    <text evidence="2">The sequence shown here is derived from an EMBL/GenBank/DDBJ whole genome shotgun (WGS) entry which is preliminary data.</text>
</comment>
<dbReference type="PROSITE" id="PS51257">
    <property type="entry name" value="PROKAR_LIPOPROTEIN"/>
    <property type="match status" value="1"/>
</dbReference>